<dbReference type="EMBL" id="ML994804">
    <property type="protein sequence ID" value="KAF2174636.1"/>
    <property type="molecule type" value="Genomic_DNA"/>
</dbReference>
<protein>
    <submittedName>
        <fullName evidence="3">Uncharacterized protein</fullName>
    </submittedName>
</protein>
<name>A0A6A6DAG8_9PEZI</name>
<evidence type="ECO:0000313" key="2">
    <source>
        <dbReference type="EMBL" id="KAF2174627.1"/>
    </source>
</evidence>
<dbReference type="Proteomes" id="UP000800200">
    <property type="component" value="Unassembled WGS sequence"/>
</dbReference>
<evidence type="ECO:0000313" key="4">
    <source>
        <dbReference type="Proteomes" id="UP000800200"/>
    </source>
</evidence>
<gene>
    <name evidence="3" type="ORF">K469DRAFT_125811</name>
    <name evidence="2" type="ORF">K469DRAFT_126074</name>
</gene>
<accession>A0A6A6DAG8</accession>
<evidence type="ECO:0000313" key="3">
    <source>
        <dbReference type="EMBL" id="KAF2174636.1"/>
    </source>
</evidence>
<evidence type="ECO:0000256" key="1">
    <source>
        <dbReference type="SAM" id="MobiDB-lite"/>
    </source>
</evidence>
<organism evidence="3 4">
    <name type="scientific">Zopfia rhizophila CBS 207.26</name>
    <dbReference type="NCBI Taxonomy" id="1314779"/>
    <lineage>
        <taxon>Eukaryota</taxon>
        <taxon>Fungi</taxon>
        <taxon>Dikarya</taxon>
        <taxon>Ascomycota</taxon>
        <taxon>Pezizomycotina</taxon>
        <taxon>Dothideomycetes</taxon>
        <taxon>Dothideomycetes incertae sedis</taxon>
        <taxon>Zopfiaceae</taxon>
        <taxon>Zopfia</taxon>
    </lineage>
</organism>
<sequence length="94" mass="10387">MSDTSPLHKRPHTDHILQNSVHKDSSSTITLHNPTASPSNTPKHPANLSHTRPINPSTTNLASYSTPQAPTLSTNDTDRPHRNRQPTKKILNID</sequence>
<dbReference type="EMBL" id="ML994807">
    <property type="protein sequence ID" value="KAF2174627.1"/>
    <property type="molecule type" value="Genomic_DNA"/>
</dbReference>
<feature type="region of interest" description="Disordered" evidence="1">
    <location>
        <begin position="1"/>
        <end position="94"/>
    </location>
</feature>
<dbReference type="AlphaFoldDB" id="A0A6A6DAG8"/>
<dbReference type="OrthoDB" id="5153349at2759"/>
<proteinExistence type="predicted"/>
<reference evidence="3" key="1">
    <citation type="journal article" date="2020" name="Stud. Mycol.">
        <title>101 Dothideomycetes genomes: a test case for predicting lifestyles and emergence of pathogens.</title>
        <authorList>
            <person name="Haridas S."/>
            <person name="Albert R."/>
            <person name="Binder M."/>
            <person name="Bloem J."/>
            <person name="Labutti K."/>
            <person name="Salamov A."/>
            <person name="Andreopoulos B."/>
            <person name="Baker S."/>
            <person name="Barry K."/>
            <person name="Bills G."/>
            <person name="Bluhm B."/>
            <person name="Cannon C."/>
            <person name="Castanera R."/>
            <person name="Culley D."/>
            <person name="Daum C."/>
            <person name="Ezra D."/>
            <person name="Gonzalez J."/>
            <person name="Henrissat B."/>
            <person name="Kuo A."/>
            <person name="Liang C."/>
            <person name="Lipzen A."/>
            <person name="Lutzoni F."/>
            <person name="Magnuson J."/>
            <person name="Mondo S."/>
            <person name="Nolan M."/>
            <person name="Ohm R."/>
            <person name="Pangilinan J."/>
            <person name="Park H.-J."/>
            <person name="Ramirez L."/>
            <person name="Alfaro M."/>
            <person name="Sun H."/>
            <person name="Tritt A."/>
            <person name="Yoshinaga Y."/>
            <person name="Zwiers L.-H."/>
            <person name="Turgeon B."/>
            <person name="Goodwin S."/>
            <person name="Spatafora J."/>
            <person name="Crous P."/>
            <person name="Grigoriev I."/>
        </authorList>
    </citation>
    <scope>NUCLEOTIDE SEQUENCE</scope>
    <source>
        <strain evidence="3">CBS 207.26</strain>
    </source>
</reference>
<feature type="compositionally biased region" description="Polar residues" evidence="1">
    <location>
        <begin position="16"/>
        <end position="75"/>
    </location>
</feature>
<keyword evidence="4" id="KW-1185">Reference proteome</keyword>